<dbReference type="Proteomes" id="UP000076420">
    <property type="component" value="Unassembled WGS sequence"/>
</dbReference>
<dbReference type="InterPro" id="IPR000082">
    <property type="entry name" value="SEA_dom"/>
</dbReference>
<dbReference type="AlphaFoldDB" id="A0A2C9M6Q0"/>
<feature type="domain" description="SEA" evidence="1">
    <location>
        <begin position="110"/>
        <end position="211"/>
    </location>
</feature>
<evidence type="ECO:0000313" key="2">
    <source>
        <dbReference type="EnsemblMetazoa" id="BGLB039084-PA"/>
    </source>
</evidence>
<dbReference type="SUPFAM" id="SSF82671">
    <property type="entry name" value="SEA domain"/>
    <property type="match status" value="1"/>
</dbReference>
<dbReference type="Gene3D" id="3.30.70.960">
    <property type="entry name" value="SEA domain"/>
    <property type="match status" value="1"/>
</dbReference>
<dbReference type="EnsemblMetazoa" id="BGLB039084-RA">
    <property type="protein sequence ID" value="BGLB039084-PA"/>
    <property type="gene ID" value="BGLB039084"/>
</dbReference>
<dbReference type="Pfam" id="PF01390">
    <property type="entry name" value="SEA"/>
    <property type="match status" value="1"/>
</dbReference>
<dbReference type="InterPro" id="IPR036364">
    <property type="entry name" value="SEA_dom_sf"/>
</dbReference>
<dbReference type="VEuPathDB" id="VectorBase:BGLB039084"/>
<evidence type="ECO:0000259" key="1">
    <source>
        <dbReference type="PROSITE" id="PS50024"/>
    </source>
</evidence>
<reference evidence="2" key="1">
    <citation type="submission" date="2020-05" db="UniProtKB">
        <authorList>
            <consortium name="EnsemblMetazoa"/>
        </authorList>
    </citation>
    <scope>IDENTIFICATION</scope>
    <source>
        <strain evidence="2">BB02</strain>
    </source>
</reference>
<dbReference type="KEGG" id="bgt:106068663"/>
<name>A0A2C9M6Q0_BIOGL</name>
<dbReference type="VEuPathDB" id="VectorBase:BGLAX_044164"/>
<protein>
    <recommendedName>
        <fullName evidence="1">SEA domain-containing protein</fullName>
    </recommendedName>
</protein>
<dbReference type="PROSITE" id="PS50024">
    <property type="entry name" value="SEA"/>
    <property type="match status" value="1"/>
</dbReference>
<accession>A0A2C9M6Q0</accession>
<sequence length="211" mass="23515">MSSNVTIVTTTYLNVTDFNTTVSLNVSGSTTTPYINVTDFNRSVSDNVTITFTTSYPNVTDFNKTGSDNVTVSITTAYPNVTLYTTSNYTTDATENSTLYTSTPGTTQRMLKQFRVKFRITKLNWTEEYVNKSSAAYTNLSSQLTDALRAFLSRFTSFIETRVLAFSSGSVVADLELSFADINITVEELLQALRNFSFYDIDPDSYNITGR</sequence>
<evidence type="ECO:0000313" key="3">
    <source>
        <dbReference type="Proteomes" id="UP000076420"/>
    </source>
</evidence>
<proteinExistence type="predicted"/>
<gene>
    <name evidence="2" type="primary">106068663</name>
</gene>
<organism evidence="2 3">
    <name type="scientific">Biomphalaria glabrata</name>
    <name type="common">Bloodfluke planorb</name>
    <name type="synonym">Freshwater snail</name>
    <dbReference type="NCBI Taxonomy" id="6526"/>
    <lineage>
        <taxon>Eukaryota</taxon>
        <taxon>Metazoa</taxon>
        <taxon>Spiralia</taxon>
        <taxon>Lophotrochozoa</taxon>
        <taxon>Mollusca</taxon>
        <taxon>Gastropoda</taxon>
        <taxon>Heterobranchia</taxon>
        <taxon>Euthyneura</taxon>
        <taxon>Panpulmonata</taxon>
        <taxon>Hygrophila</taxon>
        <taxon>Lymnaeoidea</taxon>
        <taxon>Planorbidae</taxon>
        <taxon>Biomphalaria</taxon>
    </lineage>
</organism>